<dbReference type="SUPFAM" id="SSF103196">
    <property type="entry name" value="Roadblock/LC7 domain"/>
    <property type="match status" value="1"/>
</dbReference>
<dbReference type="Pfam" id="PF16672">
    <property type="entry name" value="LAMTOR5"/>
    <property type="match status" value="1"/>
</dbReference>
<name>F0ZIT5_DICPU</name>
<evidence type="ECO:0000256" key="3">
    <source>
        <dbReference type="ARBA" id="ARBA00007795"/>
    </source>
</evidence>
<evidence type="ECO:0000256" key="5">
    <source>
        <dbReference type="ARBA" id="ARBA00023228"/>
    </source>
</evidence>
<comment type="similarity">
    <text evidence="3">Belongs to the LAMTOR5 family.</text>
</comment>
<dbReference type="GO" id="GO:1904263">
    <property type="term" value="P:positive regulation of TORC1 signaling"/>
    <property type="evidence" value="ECO:0000318"/>
    <property type="project" value="GO_Central"/>
</dbReference>
<dbReference type="VEuPathDB" id="AmoebaDB:DICPUDRAFT_87541"/>
<gene>
    <name evidence="7" type="ORF">DICPUDRAFT_87541</name>
</gene>
<dbReference type="FunCoup" id="F0ZIT5">
    <property type="interactions" value="4"/>
</dbReference>
<dbReference type="GO" id="GO:0005764">
    <property type="term" value="C:lysosome"/>
    <property type="evidence" value="ECO:0000318"/>
    <property type="project" value="GO_Central"/>
</dbReference>
<dbReference type="Proteomes" id="UP000001064">
    <property type="component" value="Unassembled WGS sequence"/>
</dbReference>
<comment type="subcellular location">
    <subcellularLocation>
        <location evidence="2">Cytoplasm</location>
    </subcellularLocation>
    <subcellularLocation>
        <location evidence="1">Lysosome</location>
    </subcellularLocation>
</comment>
<organism evidence="7 8">
    <name type="scientific">Dictyostelium purpureum</name>
    <name type="common">Slime mold</name>
    <dbReference type="NCBI Taxonomy" id="5786"/>
    <lineage>
        <taxon>Eukaryota</taxon>
        <taxon>Amoebozoa</taxon>
        <taxon>Evosea</taxon>
        <taxon>Eumycetozoa</taxon>
        <taxon>Dictyostelia</taxon>
        <taxon>Dictyosteliales</taxon>
        <taxon>Dictyosteliaceae</taxon>
        <taxon>Dictyostelium</taxon>
    </lineage>
</organism>
<dbReference type="PANTHER" id="PTHR13342:SF2">
    <property type="entry name" value="RAGULATOR COMPLEX PROTEIN LAMTOR5"/>
    <property type="match status" value="1"/>
</dbReference>
<dbReference type="OrthoDB" id="76862at2759"/>
<sequence>MDKQLSETFNHLSQQNGVVGYSVVDENGLCLKAHGPGQNNNAGFYKSLLDKSRQLSEGSEVASVTIETDTTNIFIQHNQKITLAVSKLP</sequence>
<dbReference type="OMA" id="ECPTINI"/>
<reference evidence="8" key="1">
    <citation type="journal article" date="2011" name="Genome Biol.">
        <title>Comparative genomics of the social amoebae Dictyostelium discoideum and Dictyostelium purpureum.</title>
        <authorList>
            <consortium name="US DOE Joint Genome Institute (JGI-PGF)"/>
            <person name="Sucgang R."/>
            <person name="Kuo A."/>
            <person name="Tian X."/>
            <person name="Salerno W."/>
            <person name="Parikh A."/>
            <person name="Feasley C.L."/>
            <person name="Dalin E."/>
            <person name="Tu H."/>
            <person name="Huang E."/>
            <person name="Barry K."/>
            <person name="Lindquist E."/>
            <person name="Shapiro H."/>
            <person name="Bruce D."/>
            <person name="Schmutz J."/>
            <person name="Salamov A."/>
            <person name="Fey P."/>
            <person name="Gaudet P."/>
            <person name="Anjard C."/>
            <person name="Babu M.M."/>
            <person name="Basu S."/>
            <person name="Bushmanova Y."/>
            <person name="van der Wel H."/>
            <person name="Katoh-Kurasawa M."/>
            <person name="Dinh C."/>
            <person name="Coutinho P.M."/>
            <person name="Saito T."/>
            <person name="Elias M."/>
            <person name="Schaap P."/>
            <person name="Kay R.R."/>
            <person name="Henrissat B."/>
            <person name="Eichinger L."/>
            <person name="Rivero F."/>
            <person name="Putnam N.H."/>
            <person name="West C.M."/>
            <person name="Loomis W.F."/>
            <person name="Chisholm R.L."/>
            <person name="Shaulsky G."/>
            <person name="Strassmann J.E."/>
            <person name="Queller D.C."/>
            <person name="Kuspa A."/>
            <person name="Grigoriev I.V."/>
        </authorList>
    </citation>
    <scope>NUCLEOTIDE SEQUENCE [LARGE SCALE GENOMIC DNA]</scope>
    <source>
        <strain evidence="8">QSDP1</strain>
    </source>
</reference>
<dbReference type="Gene3D" id="3.30.450.30">
    <property type="entry name" value="Dynein light chain 2a, cytoplasmic"/>
    <property type="match status" value="1"/>
</dbReference>
<keyword evidence="4" id="KW-0963">Cytoplasm</keyword>
<evidence type="ECO:0000313" key="8">
    <source>
        <dbReference type="Proteomes" id="UP000001064"/>
    </source>
</evidence>
<accession>F0ZIT5</accession>
<dbReference type="FunFam" id="3.30.450.30:FF:000005">
    <property type="entry name" value="Ragulator complex protein LAMTOR5 homolog"/>
    <property type="match status" value="1"/>
</dbReference>
<evidence type="ECO:0000256" key="2">
    <source>
        <dbReference type="ARBA" id="ARBA00004496"/>
    </source>
</evidence>
<proteinExistence type="inferred from homology"/>
<keyword evidence="8" id="KW-1185">Reference proteome</keyword>
<dbReference type="eggNOG" id="ENOG502RIFA">
    <property type="taxonomic scope" value="Eukaryota"/>
</dbReference>
<evidence type="ECO:0000256" key="1">
    <source>
        <dbReference type="ARBA" id="ARBA00004371"/>
    </source>
</evidence>
<dbReference type="STRING" id="5786.F0ZIT5"/>
<evidence type="ECO:0000313" key="7">
    <source>
        <dbReference type="EMBL" id="EGC36132.1"/>
    </source>
</evidence>
<evidence type="ECO:0000256" key="6">
    <source>
        <dbReference type="ARBA" id="ARBA00032692"/>
    </source>
</evidence>
<dbReference type="PANTHER" id="PTHR13342">
    <property type="entry name" value="RAGULATOR COMPLEX PROTEIN LAMTOR5"/>
    <property type="match status" value="1"/>
</dbReference>
<dbReference type="GeneID" id="10501211"/>
<protein>
    <recommendedName>
        <fullName evidence="6">Late endosomal/lysosomal adaptor and MAPK and MTOR activator 5</fullName>
    </recommendedName>
</protein>
<dbReference type="AlphaFoldDB" id="F0ZIT5"/>
<dbReference type="InterPro" id="IPR024135">
    <property type="entry name" value="LAMTOR5"/>
</dbReference>
<evidence type="ECO:0000256" key="4">
    <source>
        <dbReference type="ARBA" id="ARBA00022490"/>
    </source>
</evidence>
<keyword evidence="5" id="KW-0458">Lysosome</keyword>
<dbReference type="InParanoid" id="F0ZIT5"/>
<dbReference type="GO" id="GO:0071230">
    <property type="term" value="P:cellular response to amino acid stimulus"/>
    <property type="evidence" value="ECO:0000318"/>
    <property type="project" value="GO_Central"/>
</dbReference>
<dbReference type="EMBL" id="GL871036">
    <property type="protein sequence ID" value="EGC36132.1"/>
    <property type="molecule type" value="Genomic_DNA"/>
</dbReference>
<dbReference type="GO" id="GO:0071986">
    <property type="term" value="C:Ragulator complex"/>
    <property type="evidence" value="ECO:0000318"/>
    <property type="project" value="GO_Central"/>
</dbReference>
<dbReference type="RefSeq" id="XP_003287325.1">
    <property type="nucleotide sequence ID" value="XM_003287277.1"/>
</dbReference>
<dbReference type="KEGG" id="dpp:DICPUDRAFT_87541"/>